<dbReference type="AlphaFoldDB" id="A0A8J4VJK5"/>
<gene>
    <name evidence="1" type="ORF">CMV_022548</name>
</gene>
<name>A0A8J4VJK5_9ROSI</name>
<dbReference type="Proteomes" id="UP000737018">
    <property type="component" value="Unassembled WGS sequence"/>
</dbReference>
<dbReference type="EMBL" id="JRKL02004759">
    <property type="protein sequence ID" value="KAF3951839.1"/>
    <property type="molecule type" value="Genomic_DNA"/>
</dbReference>
<comment type="caution">
    <text evidence="1">The sequence shown here is derived from an EMBL/GenBank/DDBJ whole genome shotgun (WGS) entry which is preliminary data.</text>
</comment>
<accession>A0A8J4VJK5</accession>
<organism evidence="1 2">
    <name type="scientific">Castanea mollissima</name>
    <name type="common">Chinese chestnut</name>
    <dbReference type="NCBI Taxonomy" id="60419"/>
    <lineage>
        <taxon>Eukaryota</taxon>
        <taxon>Viridiplantae</taxon>
        <taxon>Streptophyta</taxon>
        <taxon>Embryophyta</taxon>
        <taxon>Tracheophyta</taxon>
        <taxon>Spermatophyta</taxon>
        <taxon>Magnoliopsida</taxon>
        <taxon>eudicotyledons</taxon>
        <taxon>Gunneridae</taxon>
        <taxon>Pentapetalae</taxon>
        <taxon>rosids</taxon>
        <taxon>fabids</taxon>
        <taxon>Fagales</taxon>
        <taxon>Fagaceae</taxon>
        <taxon>Castanea</taxon>
    </lineage>
</organism>
<reference evidence="1" key="1">
    <citation type="submission" date="2020-03" db="EMBL/GenBank/DDBJ databases">
        <title>Castanea mollissima Vanexum genome sequencing.</title>
        <authorList>
            <person name="Staton M."/>
        </authorList>
    </citation>
    <scope>NUCLEOTIDE SEQUENCE</scope>
    <source>
        <tissue evidence="1">Leaf</tissue>
    </source>
</reference>
<proteinExistence type="predicted"/>
<evidence type="ECO:0000313" key="2">
    <source>
        <dbReference type="Proteomes" id="UP000737018"/>
    </source>
</evidence>
<sequence length="133" mass="14917">MASTVLTRSLLTHRFIHSSFSLSTHKPRLLSSLFNKRQFHFQSSPFYTAYKASSRVPCVMASSVVGRRATFSTQTLSTNEPVVSVDWLHANLKEPDLKHTSIPGFPAYMLLHADTQESLSLSFSLSVIHEKCC</sequence>
<keyword evidence="2" id="KW-1185">Reference proteome</keyword>
<dbReference type="OrthoDB" id="1710864at2759"/>
<evidence type="ECO:0000313" key="1">
    <source>
        <dbReference type="EMBL" id="KAF3951839.1"/>
    </source>
</evidence>
<protein>
    <submittedName>
        <fullName evidence="1">Uncharacterized protein</fullName>
    </submittedName>
</protein>